<feature type="signal peptide" evidence="5">
    <location>
        <begin position="1"/>
        <end position="27"/>
    </location>
</feature>
<proteinExistence type="inferred from homology"/>
<reference evidence="7" key="1">
    <citation type="submission" date="2020-12" db="EMBL/GenBank/DDBJ databases">
        <title>Methylobrevis albus sp. nov., isolated from fresh water lack sediment.</title>
        <authorList>
            <person name="Zou Q."/>
        </authorList>
    </citation>
    <scope>NUCLEOTIDE SEQUENCE</scope>
    <source>
        <strain evidence="7">L22</strain>
    </source>
</reference>
<feature type="chain" id="PRO_5037551464" description="Peptide methionine sulfoxide reductase MsrA" evidence="5">
    <location>
        <begin position="28"/>
        <end position="205"/>
    </location>
</feature>
<dbReference type="EC" id="1.8.4.11" evidence="4"/>
<dbReference type="RefSeq" id="WP_197312071.1">
    <property type="nucleotide sequence ID" value="NZ_JADZLT010000052.1"/>
</dbReference>
<dbReference type="Proteomes" id="UP000631694">
    <property type="component" value="Unassembled WGS sequence"/>
</dbReference>
<dbReference type="NCBIfam" id="TIGR00401">
    <property type="entry name" value="msrA"/>
    <property type="match status" value="1"/>
</dbReference>
<feature type="active site" evidence="4">
    <location>
        <position position="36"/>
    </location>
</feature>
<comment type="caution">
    <text evidence="7">The sequence shown here is derived from an EMBL/GenBank/DDBJ whole genome shotgun (WGS) entry which is preliminary data.</text>
</comment>
<dbReference type="Pfam" id="PF01625">
    <property type="entry name" value="PMSR"/>
    <property type="match status" value="1"/>
</dbReference>
<organism evidence="7 8">
    <name type="scientific">Methylobrevis albus</name>
    <dbReference type="NCBI Taxonomy" id="2793297"/>
    <lineage>
        <taxon>Bacteria</taxon>
        <taxon>Pseudomonadati</taxon>
        <taxon>Pseudomonadota</taxon>
        <taxon>Alphaproteobacteria</taxon>
        <taxon>Hyphomicrobiales</taxon>
        <taxon>Pleomorphomonadaceae</taxon>
        <taxon>Methylobrevis</taxon>
    </lineage>
</organism>
<feature type="domain" description="Peptide methionine sulphoxide reductase MsrA" evidence="6">
    <location>
        <begin position="29"/>
        <end position="178"/>
    </location>
</feature>
<protein>
    <recommendedName>
        <fullName evidence="4">Peptide methionine sulfoxide reductase MsrA</fullName>
        <shortName evidence="4">Protein-methionine-S-oxide reductase</shortName>
        <ecNumber evidence="4">1.8.4.11</ecNumber>
    </recommendedName>
    <alternativeName>
        <fullName evidence="4">Peptide-methionine (S)-S-oxide reductase</fullName>
        <shortName evidence="4">Peptide Met(O) reductase</shortName>
    </alternativeName>
</protein>
<dbReference type="GO" id="GO:0008113">
    <property type="term" value="F:peptide-methionine (S)-S-oxide reductase activity"/>
    <property type="evidence" value="ECO:0007669"/>
    <property type="project" value="UniProtKB-UniRule"/>
</dbReference>
<dbReference type="Gene3D" id="3.30.1060.10">
    <property type="entry name" value="Peptide methionine sulphoxide reductase MsrA"/>
    <property type="match status" value="1"/>
</dbReference>
<dbReference type="PANTHER" id="PTHR43774">
    <property type="entry name" value="PEPTIDE METHIONINE SULFOXIDE REDUCTASE"/>
    <property type="match status" value="1"/>
</dbReference>
<accession>A0A931N0P2</accession>
<evidence type="ECO:0000256" key="2">
    <source>
        <dbReference type="ARBA" id="ARBA00047806"/>
    </source>
</evidence>
<keyword evidence="8" id="KW-1185">Reference proteome</keyword>
<dbReference type="AlphaFoldDB" id="A0A931N0P2"/>
<keyword evidence="5" id="KW-0732">Signal</keyword>
<evidence type="ECO:0000313" key="8">
    <source>
        <dbReference type="Proteomes" id="UP000631694"/>
    </source>
</evidence>
<evidence type="ECO:0000256" key="1">
    <source>
        <dbReference type="ARBA" id="ARBA00023002"/>
    </source>
</evidence>
<evidence type="ECO:0000256" key="3">
    <source>
        <dbReference type="ARBA" id="ARBA00048782"/>
    </source>
</evidence>
<dbReference type="HAMAP" id="MF_01401">
    <property type="entry name" value="MsrA"/>
    <property type="match status" value="1"/>
</dbReference>
<dbReference type="InterPro" id="IPR036509">
    <property type="entry name" value="Met_Sox_Rdtase_MsrA_sf"/>
</dbReference>
<dbReference type="EMBL" id="JADZLT010000052">
    <property type="protein sequence ID" value="MBH0238991.1"/>
    <property type="molecule type" value="Genomic_DNA"/>
</dbReference>
<comment type="catalytic activity">
    <reaction evidence="2 4">
        <text>L-methionyl-[protein] + [thioredoxin]-disulfide + H2O = L-methionyl-(S)-S-oxide-[protein] + [thioredoxin]-dithiol</text>
        <dbReference type="Rhea" id="RHEA:14217"/>
        <dbReference type="Rhea" id="RHEA-COMP:10698"/>
        <dbReference type="Rhea" id="RHEA-COMP:10700"/>
        <dbReference type="Rhea" id="RHEA-COMP:12313"/>
        <dbReference type="Rhea" id="RHEA-COMP:12315"/>
        <dbReference type="ChEBI" id="CHEBI:15377"/>
        <dbReference type="ChEBI" id="CHEBI:16044"/>
        <dbReference type="ChEBI" id="CHEBI:29950"/>
        <dbReference type="ChEBI" id="CHEBI:44120"/>
        <dbReference type="ChEBI" id="CHEBI:50058"/>
        <dbReference type="EC" id="1.8.4.11"/>
    </reaction>
</comment>
<keyword evidence="1 4" id="KW-0560">Oxidoreductase</keyword>
<evidence type="ECO:0000313" key="7">
    <source>
        <dbReference type="EMBL" id="MBH0238991.1"/>
    </source>
</evidence>
<dbReference type="SUPFAM" id="SSF55068">
    <property type="entry name" value="Peptide methionine sulfoxide reductase"/>
    <property type="match status" value="1"/>
</dbReference>
<name>A0A931N0P2_9HYPH</name>
<evidence type="ECO:0000256" key="4">
    <source>
        <dbReference type="HAMAP-Rule" id="MF_01401"/>
    </source>
</evidence>
<gene>
    <name evidence="4 7" type="primary">msrA</name>
    <name evidence="7" type="ORF">I5731_14250</name>
</gene>
<dbReference type="InterPro" id="IPR002569">
    <property type="entry name" value="Met_Sox_Rdtase_MsrA_dom"/>
</dbReference>
<sequence>MKRMLERAALAAVLVAGVAAAPGPASADTAVFAGGCFWCVETDFDKVPGVTATTSGYIGGAAETATYEQVSAGGTGHYEAVQIEYDPARVSYETLVDVFVHSVDATDAGGQFCDRGESYRTAVFVNGAAERKTAEAVLAAAGASIGKTLVTPVLDATPFYAAEDYHQNYGEKNPVRYRYYRYSCGRDAQVQAIWGADARRGIPGS</sequence>
<comment type="catalytic activity">
    <reaction evidence="3 4">
        <text>[thioredoxin]-disulfide + L-methionine + H2O = L-methionine (S)-S-oxide + [thioredoxin]-dithiol</text>
        <dbReference type="Rhea" id="RHEA:19993"/>
        <dbReference type="Rhea" id="RHEA-COMP:10698"/>
        <dbReference type="Rhea" id="RHEA-COMP:10700"/>
        <dbReference type="ChEBI" id="CHEBI:15377"/>
        <dbReference type="ChEBI" id="CHEBI:29950"/>
        <dbReference type="ChEBI" id="CHEBI:50058"/>
        <dbReference type="ChEBI" id="CHEBI:57844"/>
        <dbReference type="ChEBI" id="CHEBI:58772"/>
        <dbReference type="EC" id="1.8.4.11"/>
    </reaction>
</comment>
<comment type="function">
    <text evidence="4">Has an important function as a repair enzyme for proteins that have been inactivated by oxidation. Catalyzes the reversible oxidation-reduction of methionine sulfoxide in proteins to methionine.</text>
</comment>
<evidence type="ECO:0000259" key="6">
    <source>
        <dbReference type="Pfam" id="PF01625"/>
    </source>
</evidence>
<comment type="similarity">
    <text evidence="4">Belongs to the MsrA Met sulfoxide reductase family.</text>
</comment>
<evidence type="ECO:0000256" key="5">
    <source>
        <dbReference type="SAM" id="SignalP"/>
    </source>
</evidence>
<dbReference type="PANTHER" id="PTHR43774:SF1">
    <property type="entry name" value="PEPTIDE METHIONINE SULFOXIDE REDUCTASE MSRA 2"/>
    <property type="match status" value="1"/>
</dbReference>